<dbReference type="Proteomes" id="UP000269352">
    <property type="component" value="Unassembled WGS sequence"/>
</dbReference>
<dbReference type="AlphaFoldDB" id="A0A388TDQ7"/>
<evidence type="ECO:0000313" key="3">
    <source>
        <dbReference type="Proteomes" id="UP000269352"/>
    </source>
</evidence>
<evidence type="ECO:0000256" key="1">
    <source>
        <dbReference type="SAM" id="MobiDB-lite"/>
    </source>
</evidence>
<organism evidence="2 3">
    <name type="scientific">Termititenax aidoneus</name>
    <dbReference type="NCBI Taxonomy" id="2218524"/>
    <lineage>
        <taxon>Bacteria</taxon>
        <taxon>Bacillati</taxon>
        <taxon>Candidatus Margulisiibacteriota</taxon>
        <taxon>Candidatus Termititenacia</taxon>
        <taxon>Candidatus Termititenacales</taxon>
        <taxon>Candidatus Termititenacaceae</taxon>
        <taxon>Candidatus Termititenax</taxon>
    </lineage>
</organism>
<sequence length="54" mass="6285">MRKKTHGGARAGAGRKRITSEPQKQRQIRLDDDSWEKFKAFGGAQWLREMLNKN</sequence>
<comment type="caution">
    <text evidence="2">The sequence shown here is derived from an EMBL/GenBank/DDBJ whole genome shotgun (WGS) entry which is preliminary data.</text>
</comment>
<protein>
    <submittedName>
        <fullName evidence="2">Uncharacterized protein</fullName>
    </submittedName>
</protein>
<evidence type="ECO:0000313" key="2">
    <source>
        <dbReference type="EMBL" id="GBR74038.1"/>
    </source>
</evidence>
<name>A0A388TDQ7_TERA1</name>
<gene>
    <name evidence="2" type="ORF">NO1_1275</name>
</gene>
<reference evidence="2 3" key="1">
    <citation type="journal article" date="2019" name="ISME J.">
        <title>Genome analyses of uncultured TG2/ZB3 bacteria in 'Margulisbacteria' specifically attached to ectosymbiotic spirochetes of protists in the termite gut.</title>
        <authorList>
            <person name="Utami Y.D."/>
            <person name="Kuwahara H."/>
            <person name="Igai K."/>
            <person name="Murakami T."/>
            <person name="Sugaya K."/>
            <person name="Morikawa T."/>
            <person name="Nagura Y."/>
            <person name="Yuki M."/>
            <person name="Deevong P."/>
            <person name="Inoue T."/>
            <person name="Kihara K."/>
            <person name="Lo N."/>
            <person name="Yamada A."/>
            <person name="Ohkuma M."/>
            <person name="Hongoh Y."/>
        </authorList>
    </citation>
    <scope>NUCLEOTIDE SEQUENCE [LARGE SCALE GENOMIC DNA]</scope>
    <source>
        <strain evidence="2">NkOx7-01</strain>
    </source>
</reference>
<dbReference type="EMBL" id="BGZN01000027">
    <property type="protein sequence ID" value="GBR74038.1"/>
    <property type="molecule type" value="Genomic_DNA"/>
</dbReference>
<feature type="compositionally biased region" description="Basic residues" evidence="1">
    <location>
        <begin position="1"/>
        <end position="17"/>
    </location>
</feature>
<accession>A0A388TDQ7</accession>
<keyword evidence="3" id="KW-1185">Reference proteome</keyword>
<proteinExistence type="predicted"/>
<feature type="region of interest" description="Disordered" evidence="1">
    <location>
        <begin position="1"/>
        <end position="29"/>
    </location>
</feature>